<accession>A0A1F7XBX9</accession>
<evidence type="ECO:0000256" key="1">
    <source>
        <dbReference type="SAM" id="MobiDB-lite"/>
    </source>
</evidence>
<dbReference type="Proteomes" id="UP000179013">
    <property type="component" value="Unassembled WGS sequence"/>
</dbReference>
<reference evidence="2 3" key="1">
    <citation type="journal article" date="2016" name="Nat. Commun.">
        <title>Thousands of microbial genomes shed light on interconnected biogeochemical processes in an aquifer system.</title>
        <authorList>
            <person name="Anantharaman K."/>
            <person name="Brown C.T."/>
            <person name="Hug L.A."/>
            <person name="Sharon I."/>
            <person name="Castelle C.J."/>
            <person name="Probst A.J."/>
            <person name="Thomas B.C."/>
            <person name="Singh A."/>
            <person name="Wilkins M.J."/>
            <person name="Karaoz U."/>
            <person name="Brodie E.L."/>
            <person name="Williams K.H."/>
            <person name="Hubbard S.S."/>
            <person name="Banfield J.F."/>
        </authorList>
    </citation>
    <scope>NUCLEOTIDE SEQUENCE [LARGE SCALE GENOMIC DNA]</scope>
</reference>
<sequence length="285" mass="30143">MSNYPEQADVFTDKSPNNNISSSDPNTAYDAIEATQGLLGALGKSQAWSTTLMTVLRQYRHGMNLEVSGGNLLVRAGEAVLESSDGSKFAYRRNPSDVTVGIGNIDVGAVAIATYYLYAKGGSAATTAPIIFSTDANYPSGAVTGTWPYRKLGWFMNAAAGAMAVTYAVNYDLMYNSESAIKAWVHFDGTSAGTVTPGYAAIKAQFNVASVAYDADGQYTITWIKAFSNAFYVIAGWAAGAGQHTFVSGKTFNDDFTAASCKIEVTNEVNELIAANIVTIIALGV</sequence>
<comment type="caution">
    <text evidence="2">The sequence shown here is derived from an EMBL/GenBank/DDBJ whole genome shotgun (WGS) entry which is preliminary data.</text>
</comment>
<dbReference type="AlphaFoldDB" id="A0A1F7XBX9"/>
<evidence type="ECO:0000313" key="3">
    <source>
        <dbReference type="Proteomes" id="UP000179013"/>
    </source>
</evidence>
<protein>
    <submittedName>
        <fullName evidence="2">Uncharacterized protein</fullName>
    </submittedName>
</protein>
<name>A0A1F7XBX9_9BACT</name>
<gene>
    <name evidence="2" type="ORF">A2V80_00840</name>
</gene>
<proteinExistence type="predicted"/>
<organism evidence="2 3">
    <name type="scientific">Candidatus Woesebacteria bacterium RBG_16_39_8b</name>
    <dbReference type="NCBI Taxonomy" id="1802482"/>
    <lineage>
        <taxon>Bacteria</taxon>
        <taxon>Candidatus Woeseibacteriota</taxon>
    </lineage>
</organism>
<feature type="region of interest" description="Disordered" evidence="1">
    <location>
        <begin position="1"/>
        <end position="26"/>
    </location>
</feature>
<dbReference type="EMBL" id="MGFU01000038">
    <property type="protein sequence ID" value="OGM12527.1"/>
    <property type="molecule type" value="Genomic_DNA"/>
</dbReference>
<evidence type="ECO:0000313" key="2">
    <source>
        <dbReference type="EMBL" id="OGM12527.1"/>
    </source>
</evidence>
<feature type="compositionally biased region" description="Low complexity" evidence="1">
    <location>
        <begin position="15"/>
        <end position="26"/>
    </location>
</feature>